<dbReference type="PROSITE" id="PS50110">
    <property type="entry name" value="RESPONSE_REGULATORY"/>
    <property type="match status" value="1"/>
</dbReference>
<organism evidence="4">
    <name type="scientific">Methylobacterium bullatum</name>
    <dbReference type="NCBI Taxonomy" id="570505"/>
    <lineage>
        <taxon>Bacteria</taxon>
        <taxon>Pseudomonadati</taxon>
        <taxon>Pseudomonadota</taxon>
        <taxon>Alphaproteobacteria</taxon>
        <taxon>Hyphomicrobiales</taxon>
        <taxon>Methylobacteriaceae</taxon>
        <taxon>Methylobacterium</taxon>
    </lineage>
</organism>
<dbReference type="Gene3D" id="3.40.50.2300">
    <property type="match status" value="1"/>
</dbReference>
<evidence type="ECO:0000313" key="4">
    <source>
        <dbReference type="EMBL" id="CAA2102020.1"/>
    </source>
</evidence>
<accession>A0A679J0B9</accession>
<dbReference type="InterPro" id="IPR001789">
    <property type="entry name" value="Sig_transdc_resp-reg_receiver"/>
</dbReference>
<dbReference type="AlphaFoldDB" id="A0A679J0B9"/>
<keyword evidence="1 2" id="KW-0597">Phosphoprotein</keyword>
<reference evidence="4" key="1">
    <citation type="submission" date="2019-12" db="EMBL/GenBank/DDBJ databases">
        <authorList>
            <person name="Cremers G."/>
        </authorList>
    </citation>
    <scope>NUCLEOTIDE SEQUENCE</scope>
    <source>
        <strain evidence="4">Mbul1</strain>
    </source>
</reference>
<dbReference type="Pfam" id="PF00072">
    <property type="entry name" value="Response_reg"/>
    <property type="match status" value="1"/>
</dbReference>
<evidence type="ECO:0000256" key="1">
    <source>
        <dbReference type="ARBA" id="ARBA00022553"/>
    </source>
</evidence>
<dbReference type="PANTHER" id="PTHR44591:SF25">
    <property type="entry name" value="CHEMOTAXIS TWO-COMPONENT RESPONSE REGULATOR"/>
    <property type="match status" value="1"/>
</dbReference>
<name>A0A679J0B9_9HYPH</name>
<dbReference type="SMART" id="SM00448">
    <property type="entry name" value="REC"/>
    <property type="match status" value="1"/>
</dbReference>
<sequence length="130" mass="14370">MIEAHMLEKRILVVEDGITMRMFYQDVLGKAGFAVEEAANGVEGLEKALLGHFDLMIVDINMPKMDGYELVTRIRREPSLRAIPVVTISTEAQGEDATRAYEAGANFYIVKPADPESLVEMARLLTGARA</sequence>
<gene>
    <name evidence="4" type="primary">cheY_2</name>
    <name evidence="4" type="ORF">MBUL_01473</name>
</gene>
<protein>
    <submittedName>
        <fullName evidence="4">Chemotaxis protein CheY</fullName>
    </submittedName>
</protein>
<dbReference type="InterPro" id="IPR011006">
    <property type="entry name" value="CheY-like_superfamily"/>
</dbReference>
<dbReference type="InterPro" id="IPR050595">
    <property type="entry name" value="Bact_response_regulator"/>
</dbReference>
<feature type="domain" description="Response regulatory" evidence="3">
    <location>
        <begin position="10"/>
        <end position="126"/>
    </location>
</feature>
<evidence type="ECO:0000256" key="2">
    <source>
        <dbReference type="PROSITE-ProRule" id="PRU00169"/>
    </source>
</evidence>
<dbReference type="SUPFAM" id="SSF52172">
    <property type="entry name" value="CheY-like"/>
    <property type="match status" value="1"/>
</dbReference>
<feature type="modified residue" description="4-aspartylphosphate" evidence="2">
    <location>
        <position position="59"/>
    </location>
</feature>
<dbReference type="EMBL" id="LR743504">
    <property type="protein sequence ID" value="CAA2102020.1"/>
    <property type="molecule type" value="Genomic_DNA"/>
</dbReference>
<dbReference type="PANTHER" id="PTHR44591">
    <property type="entry name" value="STRESS RESPONSE REGULATOR PROTEIN 1"/>
    <property type="match status" value="1"/>
</dbReference>
<proteinExistence type="predicted"/>
<dbReference type="GO" id="GO:0000160">
    <property type="term" value="P:phosphorelay signal transduction system"/>
    <property type="evidence" value="ECO:0007669"/>
    <property type="project" value="InterPro"/>
</dbReference>
<evidence type="ECO:0000259" key="3">
    <source>
        <dbReference type="PROSITE" id="PS50110"/>
    </source>
</evidence>